<evidence type="ECO:0000256" key="2">
    <source>
        <dbReference type="ARBA" id="ARBA00022801"/>
    </source>
</evidence>
<dbReference type="CDD" id="cd00586">
    <property type="entry name" value="4HBT"/>
    <property type="match status" value="1"/>
</dbReference>
<dbReference type="InterPro" id="IPR050563">
    <property type="entry name" value="4-hydroxybenzoyl-CoA_TE"/>
</dbReference>
<dbReference type="SUPFAM" id="SSF54637">
    <property type="entry name" value="Thioesterase/thiol ester dehydrase-isomerase"/>
    <property type="match status" value="1"/>
</dbReference>
<name>A0A1C0Z2J1_9BACL</name>
<proteinExistence type="inferred from homology"/>
<dbReference type="RefSeq" id="WP_066461503.1">
    <property type="nucleotide sequence ID" value="NZ_MATO01000006.1"/>
</dbReference>
<protein>
    <recommendedName>
        <fullName evidence="5">Thioesterase</fullName>
    </recommendedName>
</protein>
<keyword evidence="4" id="KW-1185">Reference proteome</keyword>
<dbReference type="GO" id="GO:0047617">
    <property type="term" value="F:fatty acyl-CoA hydrolase activity"/>
    <property type="evidence" value="ECO:0007669"/>
    <property type="project" value="TreeGrafter"/>
</dbReference>
<comment type="similarity">
    <text evidence="1">Belongs to the 4-hydroxybenzoyl-CoA thioesterase family.</text>
</comment>
<dbReference type="InterPro" id="IPR029069">
    <property type="entry name" value="HotDog_dom_sf"/>
</dbReference>
<comment type="caution">
    <text evidence="3">The sequence shown here is derived from an EMBL/GenBank/DDBJ whole genome shotgun (WGS) entry which is preliminary data.</text>
</comment>
<evidence type="ECO:0000256" key="1">
    <source>
        <dbReference type="ARBA" id="ARBA00005953"/>
    </source>
</evidence>
<keyword evidence="2" id="KW-0378">Hydrolase</keyword>
<organism evidence="3 4">
    <name type="scientific">Caryophanon latum</name>
    <dbReference type="NCBI Taxonomy" id="33977"/>
    <lineage>
        <taxon>Bacteria</taxon>
        <taxon>Bacillati</taxon>
        <taxon>Bacillota</taxon>
        <taxon>Bacilli</taxon>
        <taxon>Bacillales</taxon>
        <taxon>Caryophanaceae</taxon>
        <taxon>Caryophanon</taxon>
    </lineage>
</organism>
<gene>
    <name evidence="3" type="ORF">A6K76_04735</name>
</gene>
<dbReference type="Pfam" id="PF13279">
    <property type="entry name" value="4HBT_2"/>
    <property type="match status" value="1"/>
</dbReference>
<evidence type="ECO:0008006" key="5">
    <source>
        <dbReference type="Google" id="ProtNLM"/>
    </source>
</evidence>
<dbReference type="AlphaFoldDB" id="A0A1C0Z2J1"/>
<evidence type="ECO:0000313" key="3">
    <source>
        <dbReference type="EMBL" id="OCS93645.1"/>
    </source>
</evidence>
<accession>A0A1C0Z2J1</accession>
<dbReference type="Gene3D" id="3.10.129.10">
    <property type="entry name" value="Hotdog Thioesterase"/>
    <property type="match status" value="1"/>
</dbReference>
<evidence type="ECO:0000313" key="4">
    <source>
        <dbReference type="Proteomes" id="UP000093482"/>
    </source>
</evidence>
<sequence>MHETPIYVRFCETDLLGHTNNTSYFFYFEESRVKFLNSVAPSKDVDVQFVVARITCDYIQQSYAGDELIARTSVSNVGSKSFTLRQEVVTQARDVIAAGDCVVVCFDPKTQRSAAIPESLRNELEQHLIHS</sequence>
<dbReference type="Proteomes" id="UP000093482">
    <property type="component" value="Unassembled WGS sequence"/>
</dbReference>
<reference evidence="3 4" key="1">
    <citation type="submission" date="2016-07" db="EMBL/GenBank/DDBJ databases">
        <title>Caryophanon latum genome sequencing.</title>
        <authorList>
            <person name="Verma A."/>
            <person name="Pal Y."/>
            <person name="Krishnamurthi S."/>
        </authorList>
    </citation>
    <scope>NUCLEOTIDE SEQUENCE [LARGE SCALE GENOMIC DNA]</scope>
    <source>
        <strain evidence="3 4">DSM 14151</strain>
    </source>
</reference>
<dbReference type="PANTHER" id="PTHR31793:SF27">
    <property type="entry name" value="NOVEL THIOESTERASE SUPERFAMILY DOMAIN AND SAPOSIN A-TYPE DOMAIN CONTAINING PROTEIN (0610012H03RIK)"/>
    <property type="match status" value="1"/>
</dbReference>
<dbReference type="PANTHER" id="PTHR31793">
    <property type="entry name" value="4-HYDROXYBENZOYL-COA THIOESTERASE FAMILY MEMBER"/>
    <property type="match status" value="1"/>
</dbReference>
<dbReference type="EMBL" id="MATO01000006">
    <property type="protein sequence ID" value="OCS93645.1"/>
    <property type="molecule type" value="Genomic_DNA"/>
</dbReference>